<evidence type="ECO:0000256" key="1">
    <source>
        <dbReference type="ARBA" id="ARBA00012493"/>
    </source>
</evidence>
<dbReference type="EC" id="2.7.7.49" evidence="1"/>
<dbReference type="Proteomes" id="UP000244649">
    <property type="component" value="Unassembled WGS sequence"/>
</dbReference>
<dbReference type="GO" id="GO:0003964">
    <property type="term" value="F:RNA-directed DNA polymerase activity"/>
    <property type="evidence" value="ECO:0007669"/>
    <property type="project" value="UniProtKB-KW"/>
</dbReference>
<keyword evidence="6" id="KW-0695">RNA-directed DNA polymerase</keyword>
<evidence type="ECO:0000256" key="6">
    <source>
        <dbReference type="ARBA" id="ARBA00022918"/>
    </source>
</evidence>
<keyword evidence="4" id="KW-0479">Metal-binding</keyword>
<dbReference type="GO" id="GO:0051607">
    <property type="term" value="P:defense response to virus"/>
    <property type="evidence" value="ECO:0007669"/>
    <property type="project" value="UniProtKB-KW"/>
</dbReference>
<comment type="similarity">
    <text evidence="8">Belongs to the bacterial reverse transcriptase family.</text>
</comment>
<protein>
    <recommendedName>
        <fullName evidence="1">RNA-directed DNA polymerase</fullName>
        <ecNumber evidence="1">2.7.7.49</ecNumber>
    </recommendedName>
</protein>
<comment type="catalytic activity">
    <reaction evidence="9">
        <text>DNA(n) + a 2'-deoxyribonucleoside 5'-triphosphate = DNA(n+1) + diphosphate</text>
        <dbReference type="Rhea" id="RHEA:22508"/>
        <dbReference type="Rhea" id="RHEA-COMP:17339"/>
        <dbReference type="Rhea" id="RHEA-COMP:17340"/>
        <dbReference type="ChEBI" id="CHEBI:33019"/>
        <dbReference type="ChEBI" id="CHEBI:61560"/>
        <dbReference type="ChEBI" id="CHEBI:173112"/>
        <dbReference type="EC" id="2.7.7.49"/>
    </reaction>
</comment>
<dbReference type="PANTHER" id="PTHR34047:SF7">
    <property type="entry name" value="RNA-DIRECTED DNA POLYMERASE"/>
    <property type="match status" value="1"/>
</dbReference>
<dbReference type="InterPro" id="IPR000123">
    <property type="entry name" value="Reverse_transcriptase_msDNA"/>
</dbReference>
<evidence type="ECO:0000256" key="2">
    <source>
        <dbReference type="ARBA" id="ARBA00022679"/>
    </source>
</evidence>
<dbReference type="SUPFAM" id="SSF56672">
    <property type="entry name" value="DNA/RNA polymerases"/>
    <property type="match status" value="1"/>
</dbReference>
<evidence type="ECO:0000256" key="4">
    <source>
        <dbReference type="ARBA" id="ARBA00022723"/>
    </source>
</evidence>
<dbReference type="AlphaFoldDB" id="A0A2T7VPW3"/>
<gene>
    <name evidence="11" type="ORF">DC432_16080</name>
</gene>
<evidence type="ECO:0000313" key="11">
    <source>
        <dbReference type="EMBL" id="PVE58709.1"/>
    </source>
</evidence>
<dbReference type="Pfam" id="PF00078">
    <property type="entry name" value="RVT_1"/>
    <property type="match status" value="1"/>
</dbReference>
<evidence type="ECO:0000256" key="7">
    <source>
        <dbReference type="ARBA" id="ARBA00023118"/>
    </source>
</evidence>
<organism evidence="11 12">
    <name type="scientific">Microbacterium testaceum</name>
    <name type="common">Aureobacterium testaceum</name>
    <name type="synonym">Brevibacterium testaceum</name>
    <dbReference type="NCBI Taxonomy" id="2033"/>
    <lineage>
        <taxon>Bacteria</taxon>
        <taxon>Bacillati</taxon>
        <taxon>Actinomycetota</taxon>
        <taxon>Actinomycetes</taxon>
        <taxon>Micrococcales</taxon>
        <taxon>Microbacteriaceae</taxon>
        <taxon>Microbacterium</taxon>
    </lineage>
</organism>
<keyword evidence="2" id="KW-0808">Transferase</keyword>
<dbReference type="InterPro" id="IPR051083">
    <property type="entry name" value="GrpII_Intron_Splice-Mob/Def"/>
</dbReference>
<evidence type="ECO:0000256" key="5">
    <source>
        <dbReference type="ARBA" id="ARBA00022842"/>
    </source>
</evidence>
<dbReference type="EMBL" id="QDFT01000100">
    <property type="protein sequence ID" value="PVE58709.1"/>
    <property type="molecule type" value="Genomic_DNA"/>
</dbReference>
<dbReference type="InterPro" id="IPR043502">
    <property type="entry name" value="DNA/RNA_pol_sf"/>
</dbReference>
<dbReference type="PANTHER" id="PTHR34047">
    <property type="entry name" value="NUCLEAR INTRON MATURASE 1, MITOCHONDRIAL-RELATED"/>
    <property type="match status" value="1"/>
</dbReference>
<evidence type="ECO:0000256" key="8">
    <source>
        <dbReference type="ARBA" id="ARBA00034120"/>
    </source>
</evidence>
<name>A0A2T7VPW3_MICTE</name>
<evidence type="ECO:0000256" key="9">
    <source>
        <dbReference type="ARBA" id="ARBA00048173"/>
    </source>
</evidence>
<evidence type="ECO:0000256" key="3">
    <source>
        <dbReference type="ARBA" id="ARBA00022695"/>
    </source>
</evidence>
<evidence type="ECO:0000313" key="12">
    <source>
        <dbReference type="Proteomes" id="UP000244649"/>
    </source>
</evidence>
<keyword evidence="7" id="KW-0051">Antiviral defense</keyword>
<dbReference type="InterPro" id="IPR000477">
    <property type="entry name" value="RT_dom"/>
</dbReference>
<feature type="non-terminal residue" evidence="11">
    <location>
        <position position="1"/>
    </location>
</feature>
<feature type="domain" description="Reverse transcriptase" evidence="10">
    <location>
        <begin position="1"/>
        <end position="252"/>
    </location>
</feature>
<reference evidence="11 12" key="1">
    <citation type="submission" date="2018-04" db="EMBL/GenBank/DDBJ databases">
        <authorList>
            <person name="Go L.Y."/>
            <person name="Mitchell J.A."/>
        </authorList>
    </citation>
    <scope>NUCLEOTIDE SEQUENCE [LARGE SCALE GENOMIC DNA]</scope>
    <source>
        <strain evidence="11 12">TPD7010</strain>
    </source>
</reference>
<accession>A0A2T7VPW3</accession>
<dbReference type="PROSITE" id="PS50878">
    <property type="entry name" value="RT_POL"/>
    <property type="match status" value="1"/>
</dbReference>
<evidence type="ECO:0000259" key="10">
    <source>
        <dbReference type="PROSITE" id="PS50878"/>
    </source>
</evidence>
<dbReference type="GO" id="GO:0003723">
    <property type="term" value="F:RNA binding"/>
    <property type="evidence" value="ECO:0007669"/>
    <property type="project" value="InterPro"/>
</dbReference>
<dbReference type="CDD" id="cd03487">
    <property type="entry name" value="RT_Bac_retron_II"/>
    <property type="match status" value="1"/>
</dbReference>
<sequence length="335" mass="37978">LTLSHLARETETKWGYLRSIVQRQIDDYTAIRRLKRDGTYRAIWAPMPSLMHVQRWILSNVLSGLKFHDAAYAYRRGRCIRDCAEQHIGARWLLKMDLHNFFGTIEEARVYGALRGMGYPALLAFEMARICTKPLWLDADKRWLEGRGVDAYGSPLRGVLPQGAPTSGALANAVAFSMDAMLRRLADSNGLSYTRYSDDLTFSSSGPFERASIVKLVTEVERAISLAGFVVHRKKTRVVPPGARKIVLGLMLTEREVRLVPEFRSRLDNHIRCVDKYGPAGHAAARRFDSALSMINYVDGCLAFALDIEPEWTADRNQRWLDALYRHGHPVNRDG</sequence>
<proteinExistence type="inferred from homology"/>
<dbReference type="GO" id="GO:0046872">
    <property type="term" value="F:metal ion binding"/>
    <property type="evidence" value="ECO:0007669"/>
    <property type="project" value="UniProtKB-KW"/>
</dbReference>
<comment type="caution">
    <text evidence="11">The sequence shown here is derived from an EMBL/GenBank/DDBJ whole genome shotgun (WGS) entry which is preliminary data.</text>
</comment>
<dbReference type="PRINTS" id="PR00866">
    <property type="entry name" value="RNADNAPOLMS"/>
</dbReference>
<keyword evidence="5" id="KW-0460">Magnesium</keyword>
<dbReference type="RefSeq" id="WP_207770864.1">
    <property type="nucleotide sequence ID" value="NZ_QDFT01000100.1"/>
</dbReference>
<keyword evidence="3" id="KW-0548">Nucleotidyltransferase</keyword>